<feature type="region of interest" description="Disordered" evidence="1">
    <location>
        <begin position="23"/>
        <end position="71"/>
    </location>
</feature>
<dbReference type="EMBL" id="LKLU01000066">
    <property type="protein sequence ID" value="KSU21452.1"/>
    <property type="molecule type" value="Genomic_DNA"/>
</dbReference>
<evidence type="ECO:0008006" key="5">
    <source>
        <dbReference type="Google" id="ProtNLM"/>
    </source>
</evidence>
<dbReference type="RefSeq" id="WP_058203984.1">
    <property type="nucleotide sequence ID" value="NZ_LKLF01000008.1"/>
</dbReference>
<evidence type="ECO:0000313" key="3">
    <source>
        <dbReference type="EMBL" id="KSU21452.1"/>
    </source>
</evidence>
<name>A0A0V8E6S4_LACLL</name>
<proteinExistence type="predicted"/>
<dbReference type="PATRIC" id="fig|1360.101.peg.1197"/>
<comment type="caution">
    <text evidence="3">The sequence shown here is derived from an EMBL/GenBank/DDBJ whole genome shotgun (WGS) entry which is preliminary data.</text>
</comment>
<evidence type="ECO:0000256" key="1">
    <source>
        <dbReference type="SAM" id="MobiDB-lite"/>
    </source>
</evidence>
<dbReference type="Proteomes" id="UP000053719">
    <property type="component" value="Unassembled WGS sequence"/>
</dbReference>
<keyword evidence="2" id="KW-0732">Signal</keyword>
<evidence type="ECO:0000256" key="2">
    <source>
        <dbReference type="SAM" id="SignalP"/>
    </source>
</evidence>
<evidence type="ECO:0000313" key="4">
    <source>
        <dbReference type="Proteomes" id="UP000053719"/>
    </source>
</evidence>
<gene>
    <name evidence="3" type="ORF">M20_1162</name>
</gene>
<dbReference type="PROSITE" id="PS51257">
    <property type="entry name" value="PROKAR_LIPOPROTEIN"/>
    <property type="match status" value="1"/>
</dbReference>
<protein>
    <recommendedName>
        <fullName evidence="5">Lipoprotein</fullName>
    </recommendedName>
</protein>
<feature type="compositionally biased region" description="Low complexity" evidence="1">
    <location>
        <begin position="23"/>
        <end position="32"/>
    </location>
</feature>
<organism evidence="3 4">
    <name type="scientific">Lactococcus lactis subsp. lactis</name>
    <name type="common">Streptococcus lactis</name>
    <dbReference type="NCBI Taxonomy" id="1360"/>
    <lineage>
        <taxon>Bacteria</taxon>
        <taxon>Bacillati</taxon>
        <taxon>Bacillota</taxon>
        <taxon>Bacilli</taxon>
        <taxon>Lactobacillales</taxon>
        <taxon>Streptococcaceae</taxon>
        <taxon>Lactococcus</taxon>
    </lineage>
</organism>
<reference evidence="4" key="1">
    <citation type="submission" date="2015-10" db="EMBL/GenBank/DDBJ databases">
        <title>Draft Genome Sequences of 11 Lactococcus lactis subspecies cremoris strains.</title>
        <authorList>
            <person name="Wels M."/>
            <person name="Backus L."/>
            <person name="Boekhorst J."/>
            <person name="Dijkstra A."/>
            <person name="Beerthuizen M."/>
            <person name="Kelly W."/>
            <person name="Siezen R."/>
            <person name="Bachmann H."/>
            <person name="Van Hijum S."/>
        </authorList>
    </citation>
    <scope>NUCLEOTIDE SEQUENCE [LARGE SCALE GENOMIC DNA]</scope>
    <source>
        <strain evidence="4">M20</strain>
    </source>
</reference>
<sequence>MKKFTITIISLLLLLTLGACNSQKSNTSNSSKAETSSKVTKKSPQSDNPTQPSSSQQSQSTHSSPQSKIVDTKNLSDLQFKQWIAMYEGEHPLDDRPERIIIRRNDAGERIARTDITQGQIDSRNYFAIDSNGFLKSLDFENYPNLKVSSKNFPIINQKKLNEKEVLCWVVAVQDALFKSEGINPGFDVFYDVNIHLENNIVYADVFRIDYSDDPNGGVAIANKTKINEFMVNADGDLEMMDKNDSSKYTIISKIFMDTSMIK</sequence>
<feature type="chain" id="PRO_5038485516" description="Lipoprotein" evidence="2">
    <location>
        <begin position="22"/>
        <end position="263"/>
    </location>
</feature>
<feature type="compositionally biased region" description="Low complexity" evidence="1">
    <location>
        <begin position="43"/>
        <end position="67"/>
    </location>
</feature>
<accession>A0A0V8E6S4</accession>
<dbReference type="AlphaFoldDB" id="A0A0V8E6S4"/>
<feature type="signal peptide" evidence="2">
    <location>
        <begin position="1"/>
        <end position="21"/>
    </location>
</feature>